<keyword evidence="1 2" id="KW-0371">Homeobox</keyword>
<keyword evidence="1 2" id="KW-0238">DNA-binding</keyword>
<dbReference type="InterPro" id="IPR001356">
    <property type="entry name" value="HD"/>
</dbReference>
<dbReference type="Gene3D" id="1.10.10.60">
    <property type="entry name" value="Homeodomain-like"/>
    <property type="match status" value="1"/>
</dbReference>
<evidence type="ECO:0000313" key="5">
    <source>
        <dbReference type="EMBL" id="CAG8961621.1"/>
    </source>
</evidence>
<reference evidence="5" key="1">
    <citation type="submission" date="2021-07" db="EMBL/GenBank/DDBJ databases">
        <authorList>
            <person name="Durling M."/>
        </authorList>
    </citation>
    <scope>NUCLEOTIDE SEQUENCE</scope>
</reference>
<dbReference type="Proteomes" id="UP000696280">
    <property type="component" value="Unassembled WGS sequence"/>
</dbReference>
<proteinExistence type="predicted"/>
<evidence type="ECO:0000256" key="3">
    <source>
        <dbReference type="SAM" id="MobiDB-lite"/>
    </source>
</evidence>
<name>A0A9N9LAR0_9HELO</name>
<evidence type="ECO:0000256" key="2">
    <source>
        <dbReference type="RuleBase" id="RU000682"/>
    </source>
</evidence>
<feature type="DNA-binding region" description="Homeobox" evidence="1">
    <location>
        <begin position="89"/>
        <end position="138"/>
    </location>
</feature>
<dbReference type="InterPro" id="IPR009057">
    <property type="entry name" value="Homeodomain-like_sf"/>
</dbReference>
<dbReference type="PROSITE" id="PS50071">
    <property type="entry name" value="HOMEOBOX_2"/>
    <property type="match status" value="1"/>
</dbReference>
<organism evidence="5 6">
    <name type="scientific">Hymenoscyphus fraxineus</name>
    <dbReference type="NCBI Taxonomy" id="746836"/>
    <lineage>
        <taxon>Eukaryota</taxon>
        <taxon>Fungi</taxon>
        <taxon>Dikarya</taxon>
        <taxon>Ascomycota</taxon>
        <taxon>Pezizomycotina</taxon>
        <taxon>Leotiomycetes</taxon>
        <taxon>Helotiales</taxon>
        <taxon>Helotiaceae</taxon>
        <taxon>Hymenoscyphus</taxon>
    </lineage>
</organism>
<sequence length="243" mass="28165">MSQSEDEMSSSSSEPPIFTPEQQECLDFYWNEYTVKEQRERPPKSQSRKIAERLSEMGPPVTAQMVGIYFAQRLADATGTPRITKKTDEQLQLLQDSFNKDPYPTTGELILLVHKSNLTRRQVQTWFSQQRHNTTTNGGVLNSANGPQTDNQAVRFMWNKYRNEGLSFIVCLEHGVVSPVNGGPGPGIPRPEYKTPAERDLYVKSLDSYCVSMNTYHAHMDQYILYMMRVWKLIYGDYYNWWR</sequence>
<dbReference type="GO" id="GO:0003677">
    <property type="term" value="F:DNA binding"/>
    <property type="evidence" value="ECO:0007669"/>
    <property type="project" value="UniProtKB-UniRule"/>
</dbReference>
<dbReference type="EMBL" id="CAJVRL010000115">
    <property type="protein sequence ID" value="CAG8961621.1"/>
    <property type="molecule type" value="Genomic_DNA"/>
</dbReference>
<feature type="region of interest" description="Disordered" evidence="3">
    <location>
        <begin position="1"/>
        <end position="20"/>
    </location>
</feature>
<dbReference type="Pfam" id="PF00046">
    <property type="entry name" value="Homeodomain"/>
    <property type="match status" value="1"/>
</dbReference>
<dbReference type="OrthoDB" id="6159439at2759"/>
<comment type="subcellular location">
    <subcellularLocation>
        <location evidence="1 2">Nucleus</location>
    </subcellularLocation>
</comment>
<dbReference type="SMART" id="SM00389">
    <property type="entry name" value="HOX"/>
    <property type="match status" value="1"/>
</dbReference>
<evidence type="ECO:0000256" key="1">
    <source>
        <dbReference type="PROSITE-ProRule" id="PRU00108"/>
    </source>
</evidence>
<evidence type="ECO:0000313" key="6">
    <source>
        <dbReference type="Proteomes" id="UP000696280"/>
    </source>
</evidence>
<protein>
    <recommendedName>
        <fullName evidence="4">Homeobox domain-containing protein</fullName>
    </recommendedName>
</protein>
<comment type="caution">
    <text evidence="5">The sequence shown here is derived from an EMBL/GenBank/DDBJ whole genome shotgun (WGS) entry which is preliminary data.</text>
</comment>
<evidence type="ECO:0000259" key="4">
    <source>
        <dbReference type="PROSITE" id="PS50071"/>
    </source>
</evidence>
<dbReference type="GO" id="GO:0005634">
    <property type="term" value="C:nucleus"/>
    <property type="evidence" value="ECO:0007669"/>
    <property type="project" value="UniProtKB-SubCell"/>
</dbReference>
<feature type="domain" description="Homeobox" evidence="4">
    <location>
        <begin position="87"/>
        <end position="137"/>
    </location>
</feature>
<keyword evidence="1 2" id="KW-0539">Nucleus</keyword>
<gene>
    <name evidence="5" type="ORF">HYFRA_00006158</name>
</gene>
<dbReference type="CDD" id="cd00086">
    <property type="entry name" value="homeodomain"/>
    <property type="match status" value="1"/>
</dbReference>
<accession>A0A9N9LAR0</accession>
<dbReference type="AlphaFoldDB" id="A0A9N9LAR0"/>
<dbReference type="SUPFAM" id="SSF46689">
    <property type="entry name" value="Homeodomain-like"/>
    <property type="match status" value="1"/>
</dbReference>
<keyword evidence="6" id="KW-1185">Reference proteome</keyword>